<keyword evidence="3" id="KW-1185">Reference proteome</keyword>
<reference evidence="2 3" key="1">
    <citation type="submission" date="2021-11" db="EMBL/GenBank/DDBJ databases">
        <authorList>
            <person name="Islam A."/>
            <person name="Islam S."/>
            <person name="Flora M.S."/>
            <person name="Rahman M."/>
            <person name="Ziaur R.M."/>
            <person name="Epstein J.H."/>
            <person name="Hassan M."/>
            <person name="Klassen M."/>
            <person name="Woodard K."/>
            <person name="Webb A."/>
            <person name="Webby R.J."/>
            <person name="El Zowalaty M.E."/>
        </authorList>
    </citation>
    <scope>NUCLEOTIDE SEQUENCE [LARGE SCALE GENOMIC DNA]</scope>
    <source>
        <strain evidence="2">Pf1</strain>
    </source>
</reference>
<evidence type="ECO:0000313" key="2">
    <source>
        <dbReference type="EMBL" id="CAH0493979.1"/>
    </source>
</evidence>
<comment type="caution">
    <text evidence="2">The sequence shown here is derived from an EMBL/GenBank/DDBJ whole genome shotgun (WGS) entry which is preliminary data.</text>
</comment>
<organism evidence="2 3">
    <name type="scientific">Peronospora farinosa</name>
    <dbReference type="NCBI Taxonomy" id="134698"/>
    <lineage>
        <taxon>Eukaryota</taxon>
        <taxon>Sar</taxon>
        <taxon>Stramenopiles</taxon>
        <taxon>Oomycota</taxon>
        <taxon>Peronosporomycetes</taxon>
        <taxon>Peronosporales</taxon>
        <taxon>Peronosporaceae</taxon>
        <taxon>Peronospora</taxon>
    </lineage>
</organism>
<dbReference type="EMBL" id="CAKLBC010001858">
    <property type="protein sequence ID" value="CAH0493979.1"/>
    <property type="molecule type" value="Genomic_DNA"/>
</dbReference>
<name>A0ABN8CLJ1_9STRA</name>
<dbReference type="Proteomes" id="UP001157938">
    <property type="component" value="Unassembled WGS sequence"/>
</dbReference>
<evidence type="ECO:0000256" key="1">
    <source>
        <dbReference type="SAM" id="Phobius"/>
    </source>
</evidence>
<keyword evidence="1" id="KW-1133">Transmembrane helix</keyword>
<gene>
    <name evidence="2" type="ORF">PFR001_LOCUS9065</name>
</gene>
<protein>
    <submittedName>
        <fullName evidence="2">Uncharacterized protein</fullName>
    </submittedName>
</protein>
<accession>A0ABN8CLJ1</accession>
<keyword evidence="1" id="KW-0812">Transmembrane</keyword>
<feature type="transmembrane region" description="Helical" evidence="1">
    <location>
        <begin position="42"/>
        <end position="67"/>
    </location>
</feature>
<evidence type="ECO:0000313" key="3">
    <source>
        <dbReference type="Proteomes" id="UP001157938"/>
    </source>
</evidence>
<keyword evidence="1" id="KW-0472">Membrane</keyword>
<sequence length="136" mass="15237">MGSLLFNAALLGGGFVLGRVPFLPLAAQILDELHTLPMSRKMIVTTLVTLLVALYVVGVLLPLHWVATKEAEKAAKRLKVPESTSFRRELRRRGSYSVGYVTDIKSHVFASQVRSLVLMQLFEDYWGNFALYVQDL</sequence>
<proteinExistence type="predicted"/>